<gene>
    <name evidence="1" type="ORF">B9T62_09035</name>
</gene>
<reference evidence="1 2" key="1">
    <citation type="submission" date="2017-06" db="EMBL/GenBank/DDBJ databases">
        <title>Complete genome sequence of Paenibacillus donghaensis KCTC 13049T isolated from East Sea sediment, South Korea.</title>
        <authorList>
            <person name="Jung B.K."/>
            <person name="Hong S.-J."/>
            <person name="Shin J.-H."/>
        </authorList>
    </citation>
    <scope>NUCLEOTIDE SEQUENCE [LARGE SCALE GENOMIC DNA]</scope>
    <source>
        <strain evidence="1 2">KCTC 13049</strain>
    </source>
</reference>
<protein>
    <submittedName>
        <fullName evidence="1">Uncharacterized protein</fullName>
    </submittedName>
</protein>
<proteinExistence type="predicted"/>
<dbReference type="AlphaFoldDB" id="A0A2Z2KB92"/>
<dbReference type="RefSeq" id="WP_087914931.1">
    <property type="nucleotide sequence ID" value="NZ_CP021780.1"/>
</dbReference>
<evidence type="ECO:0000313" key="2">
    <source>
        <dbReference type="Proteomes" id="UP000249890"/>
    </source>
</evidence>
<dbReference type="OrthoDB" id="2895230at2"/>
<dbReference type="KEGG" id="pdh:B9T62_09035"/>
<sequence>MADITGMDHKFTVIKNEDIARLAPGYADLLNLILSQIALDRMARGKDTAPIHLVINEDEFYAGEVIEILKRNGHWG</sequence>
<organism evidence="1 2">
    <name type="scientific">Paenibacillus donghaensis</name>
    <dbReference type="NCBI Taxonomy" id="414771"/>
    <lineage>
        <taxon>Bacteria</taxon>
        <taxon>Bacillati</taxon>
        <taxon>Bacillota</taxon>
        <taxon>Bacilli</taxon>
        <taxon>Bacillales</taxon>
        <taxon>Paenibacillaceae</taxon>
        <taxon>Paenibacillus</taxon>
    </lineage>
</organism>
<keyword evidence="2" id="KW-1185">Reference proteome</keyword>
<name>A0A2Z2KB92_9BACL</name>
<evidence type="ECO:0000313" key="1">
    <source>
        <dbReference type="EMBL" id="ASA20915.1"/>
    </source>
</evidence>
<dbReference type="Proteomes" id="UP000249890">
    <property type="component" value="Chromosome"/>
</dbReference>
<accession>A0A2Z2KB92</accession>
<dbReference type="EMBL" id="CP021780">
    <property type="protein sequence ID" value="ASA20915.1"/>
    <property type="molecule type" value="Genomic_DNA"/>
</dbReference>